<sequence length="225" mass="25886">MCIINNSKKFIFIHVPKCAGTTLTNYYAQYSSCRDIEIGGSQIGETLQPYFRKRFGLSKHATITEIDMALGENVIDEYFTFGFVRNPYDRVISSFTFLRKWQDWNGHQEIIKINDINDYIMSDFFKGEGVDRQNRVQSFWLGDSTNSRCVNYWGKVEEIQTAVAFINSKIGINEADVSLPTRNASRQVDANQNIELRLSAESIQIINDRYAADFEQYGYSQKVAS</sequence>
<dbReference type="AlphaFoldDB" id="A0A1H3E3H7"/>
<evidence type="ECO:0000313" key="8">
    <source>
        <dbReference type="EMBL" id="SDX72494.1"/>
    </source>
</evidence>
<dbReference type="PANTHER" id="PTHR12137">
    <property type="entry name" value="CARBOHYDRATE SULFOTRANSFERASE"/>
    <property type="match status" value="1"/>
</dbReference>
<keyword evidence="4" id="KW-1133">Transmembrane helix</keyword>
<accession>A0A1H3E3H7</accession>
<evidence type="ECO:0000256" key="7">
    <source>
        <dbReference type="ARBA" id="ARBA00023180"/>
    </source>
</evidence>
<keyword evidence="5" id="KW-0333">Golgi apparatus</keyword>
<dbReference type="Gene3D" id="3.40.50.300">
    <property type="entry name" value="P-loop containing nucleotide triphosphate hydrolases"/>
    <property type="match status" value="1"/>
</dbReference>
<gene>
    <name evidence="8" type="ORF">SAMN05421644_1115</name>
</gene>
<evidence type="ECO:0000256" key="5">
    <source>
        <dbReference type="ARBA" id="ARBA00023034"/>
    </source>
</evidence>
<evidence type="ECO:0000256" key="4">
    <source>
        <dbReference type="ARBA" id="ARBA00022989"/>
    </source>
</evidence>
<evidence type="ECO:0000256" key="6">
    <source>
        <dbReference type="ARBA" id="ARBA00023136"/>
    </source>
</evidence>
<dbReference type="InterPro" id="IPR027417">
    <property type="entry name" value="P-loop_NTPase"/>
</dbReference>
<dbReference type="EMBL" id="FNOW01000011">
    <property type="protein sequence ID" value="SDX72494.1"/>
    <property type="molecule type" value="Genomic_DNA"/>
</dbReference>
<evidence type="ECO:0000313" key="9">
    <source>
        <dbReference type="Proteomes" id="UP000198672"/>
    </source>
</evidence>
<proteinExistence type="predicted"/>
<dbReference type="PANTHER" id="PTHR12137:SF54">
    <property type="entry name" value="CARBOHYDRATE SULFOTRANSFERASE"/>
    <property type="match status" value="1"/>
</dbReference>
<keyword evidence="9" id="KW-1185">Reference proteome</keyword>
<dbReference type="InterPro" id="IPR005331">
    <property type="entry name" value="Sulfotransferase"/>
</dbReference>
<dbReference type="STRING" id="61595.SAMN05421644_1115"/>
<dbReference type="GO" id="GO:0016051">
    <property type="term" value="P:carbohydrate biosynthetic process"/>
    <property type="evidence" value="ECO:0007669"/>
    <property type="project" value="InterPro"/>
</dbReference>
<protein>
    <submittedName>
        <fullName evidence="8">Sulfotransferase family protein</fullName>
    </submittedName>
</protein>
<dbReference type="SUPFAM" id="SSF52540">
    <property type="entry name" value="P-loop containing nucleoside triphosphate hydrolases"/>
    <property type="match status" value="1"/>
</dbReference>
<dbReference type="Pfam" id="PF03567">
    <property type="entry name" value="Sulfotransfer_2"/>
    <property type="match status" value="1"/>
</dbReference>
<dbReference type="Proteomes" id="UP000198672">
    <property type="component" value="Unassembled WGS sequence"/>
</dbReference>
<keyword evidence="2 8" id="KW-0808">Transferase</keyword>
<reference evidence="9" key="1">
    <citation type="submission" date="2016-10" db="EMBL/GenBank/DDBJ databases">
        <authorList>
            <person name="Varghese N."/>
            <person name="Submissions S."/>
        </authorList>
    </citation>
    <scope>NUCLEOTIDE SEQUENCE [LARGE SCALE GENOMIC DNA]</scope>
    <source>
        <strain evidence="9">DSM 173</strain>
    </source>
</reference>
<keyword evidence="7" id="KW-0325">Glycoprotein</keyword>
<dbReference type="InterPro" id="IPR018011">
    <property type="entry name" value="Carb_sulfotrans_8-10"/>
</dbReference>
<name>A0A1H3E3H7_ALLWA</name>
<dbReference type="RefSeq" id="WP_177168987.1">
    <property type="nucleotide sequence ID" value="NZ_FNOW01000011.1"/>
</dbReference>
<comment type="subcellular location">
    <subcellularLocation>
        <location evidence="1">Golgi apparatus membrane</location>
        <topology evidence="1">Single-pass type II membrane protein</topology>
    </subcellularLocation>
</comment>
<dbReference type="GO" id="GO:0008146">
    <property type="term" value="F:sulfotransferase activity"/>
    <property type="evidence" value="ECO:0007669"/>
    <property type="project" value="InterPro"/>
</dbReference>
<organism evidence="8 9">
    <name type="scientific">Allochromatium warmingii</name>
    <name type="common">Chromatium warmingii</name>
    <dbReference type="NCBI Taxonomy" id="61595"/>
    <lineage>
        <taxon>Bacteria</taxon>
        <taxon>Pseudomonadati</taxon>
        <taxon>Pseudomonadota</taxon>
        <taxon>Gammaproteobacteria</taxon>
        <taxon>Chromatiales</taxon>
        <taxon>Chromatiaceae</taxon>
        <taxon>Allochromatium</taxon>
    </lineage>
</organism>
<dbReference type="GO" id="GO:0016020">
    <property type="term" value="C:membrane"/>
    <property type="evidence" value="ECO:0007669"/>
    <property type="project" value="InterPro"/>
</dbReference>
<evidence type="ECO:0000256" key="2">
    <source>
        <dbReference type="ARBA" id="ARBA00022679"/>
    </source>
</evidence>
<keyword evidence="6" id="KW-0472">Membrane</keyword>
<evidence type="ECO:0000256" key="1">
    <source>
        <dbReference type="ARBA" id="ARBA00004323"/>
    </source>
</evidence>
<keyword evidence="3" id="KW-0812">Transmembrane</keyword>
<evidence type="ECO:0000256" key="3">
    <source>
        <dbReference type="ARBA" id="ARBA00022692"/>
    </source>
</evidence>